<evidence type="ECO:0000313" key="2">
    <source>
        <dbReference type="EMBL" id="UQS83117.1"/>
    </source>
</evidence>
<evidence type="ECO:0000313" key="3">
    <source>
        <dbReference type="Proteomes" id="UP000831947"/>
    </source>
</evidence>
<dbReference type="RefSeq" id="WP_249512344.1">
    <property type="nucleotide sequence ID" value="NZ_CP093365.1"/>
</dbReference>
<proteinExistence type="predicted"/>
<keyword evidence="1" id="KW-0812">Transmembrane</keyword>
<reference evidence="2 3" key="1">
    <citation type="journal article" date="2022" name="Int. J. Syst. Evol. Microbiol.">
        <title>Apilactobacillus apisilvae sp. nov., Nicolia spurrieriana gen. nov. sp. nov., Bombilactobacillus folatiphilus sp. nov. and Bombilactobacillus thymidiniphilus sp. nov., four new lactic acid bacterial isolates from stingless bees Tetragonula carbonaria and Austroplebeia australis.</title>
        <authorList>
            <person name="Oliphant S.A."/>
            <person name="Watson-Haigh N.S."/>
            <person name="Sumby K.M."/>
            <person name="Gardner J."/>
            <person name="Groom S."/>
            <person name="Jiranek V."/>
        </authorList>
    </citation>
    <scope>NUCLEOTIDE SEQUENCE [LARGE SCALE GENOMIC DNA]</scope>
    <source>
        <strain evidence="2 3">SG4_A1</strain>
    </source>
</reference>
<sequence>MINTTPWYQWVWPWIGLGGAIVIIILLFCTNFLRRNLNITRWRDPAWLAWALTAAYLIHNTEEYGIDLTGALYNFPTTMSKMLNTGASVGGNPPADFFTAVNISMFWIASPIAAVLARKGHKVFAVGMAGEELLNAFSHIVPFFIGRGYNSGALSAIVIFLPLSLWTFYSCFGKGKLKYVTMWLVVGTGAFSHLFLMASIIMFTHGLIGSQILVLLQIINACLALFLWWLIENVDGKRFVQIKY</sequence>
<keyword evidence="3" id="KW-1185">Reference proteome</keyword>
<feature type="transmembrane region" description="Helical" evidence="1">
    <location>
        <begin position="151"/>
        <end position="172"/>
    </location>
</feature>
<organism evidence="2 3">
    <name type="scientific">Bombilactobacillus thymidiniphilus</name>
    <dbReference type="NCBI Taxonomy" id="2923363"/>
    <lineage>
        <taxon>Bacteria</taxon>
        <taxon>Bacillati</taxon>
        <taxon>Bacillota</taxon>
        <taxon>Bacilli</taxon>
        <taxon>Lactobacillales</taxon>
        <taxon>Lactobacillaceae</taxon>
        <taxon>Bombilactobacillus</taxon>
    </lineage>
</organism>
<keyword evidence="1" id="KW-1133">Transmembrane helix</keyword>
<keyword evidence="1" id="KW-0472">Membrane</keyword>
<accession>A0ABY4PBQ8</accession>
<protein>
    <submittedName>
        <fullName evidence="2">HXXEE domain-containing protein</fullName>
    </submittedName>
</protein>
<feature type="transmembrane region" description="Helical" evidence="1">
    <location>
        <begin position="97"/>
        <end position="116"/>
    </location>
</feature>
<dbReference type="Pfam" id="PF13787">
    <property type="entry name" value="HXXEE"/>
    <property type="match status" value="1"/>
</dbReference>
<feature type="transmembrane region" description="Helical" evidence="1">
    <location>
        <begin position="12"/>
        <end position="33"/>
    </location>
</feature>
<evidence type="ECO:0000256" key="1">
    <source>
        <dbReference type="SAM" id="Phobius"/>
    </source>
</evidence>
<feature type="transmembrane region" description="Helical" evidence="1">
    <location>
        <begin position="179"/>
        <end position="202"/>
    </location>
</feature>
<dbReference type="InterPro" id="IPR025671">
    <property type="entry name" value="HXXEE"/>
</dbReference>
<feature type="transmembrane region" description="Helical" evidence="1">
    <location>
        <begin position="208"/>
        <end position="231"/>
    </location>
</feature>
<dbReference type="EMBL" id="CP093365">
    <property type="protein sequence ID" value="UQS83117.1"/>
    <property type="molecule type" value="Genomic_DNA"/>
</dbReference>
<gene>
    <name evidence="2" type="ORF">MOO47_04840</name>
</gene>
<name>A0ABY4PBQ8_9LACO</name>
<dbReference type="Proteomes" id="UP000831947">
    <property type="component" value="Chromosome"/>
</dbReference>